<keyword evidence="7 9" id="KW-1133">Transmembrane helix</keyword>
<dbReference type="PROSITE" id="PS50928">
    <property type="entry name" value="ABC_TM1"/>
    <property type="match status" value="1"/>
</dbReference>
<dbReference type="RefSeq" id="WP_104144435.1">
    <property type="nucleotide sequence ID" value="NZ_PREU01000007.1"/>
</dbReference>
<dbReference type="InterPro" id="IPR014342">
    <property type="entry name" value="Ectoine_EhuC"/>
</dbReference>
<dbReference type="CDD" id="cd06261">
    <property type="entry name" value="TM_PBP2"/>
    <property type="match status" value="1"/>
</dbReference>
<evidence type="ECO:0000313" key="12">
    <source>
        <dbReference type="Proteomes" id="UP000239990"/>
    </source>
</evidence>
<reference evidence="11 12" key="1">
    <citation type="submission" date="2018-02" db="EMBL/GenBank/DDBJ databases">
        <title>Draft Genome of Achromobacter spanius stain 6.</title>
        <authorList>
            <person name="Gunasekera T.S."/>
            <person name="Radwan O."/>
            <person name="Ruiz O.N."/>
        </authorList>
    </citation>
    <scope>NUCLEOTIDE SEQUENCE [LARGE SCALE GENOMIC DNA]</scope>
    <source>
        <strain evidence="11 12">6</strain>
    </source>
</reference>
<dbReference type="OrthoDB" id="7026155at2"/>
<dbReference type="NCBIfam" id="TIGR01726">
    <property type="entry name" value="HEQRo_perm_3TM"/>
    <property type="match status" value="1"/>
</dbReference>
<dbReference type="InterPro" id="IPR010065">
    <property type="entry name" value="AA_ABC_transptr_permease_3TM"/>
</dbReference>
<dbReference type="PANTHER" id="PTHR30614">
    <property type="entry name" value="MEMBRANE COMPONENT OF AMINO ACID ABC TRANSPORTER"/>
    <property type="match status" value="1"/>
</dbReference>
<dbReference type="NCBIfam" id="TIGR03004">
    <property type="entry name" value="ectoine_ehuC"/>
    <property type="match status" value="1"/>
</dbReference>
<feature type="transmembrane region" description="Helical" evidence="9">
    <location>
        <begin position="72"/>
        <end position="97"/>
    </location>
</feature>
<feature type="transmembrane region" description="Helical" evidence="9">
    <location>
        <begin position="20"/>
        <end position="42"/>
    </location>
</feature>
<comment type="similarity">
    <text evidence="2">Belongs to the binding-protein-dependent transport system permease family. HisMQ subfamily.</text>
</comment>
<proteinExistence type="inferred from homology"/>
<dbReference type="InterPro" id="IPR035906">
    <property type="entry name" value="MetI-like_sf"/>
</dbReference>
<evidence type="ECO:0000256" key="5">
    <source>
        <dbReference type="ARBA" id="ARBA00022692"/>
    </source>
</evidence>
<accession>A0A2S5GQJ0</accession>
<dbReference type="PANTHER" id="PTHR30614:SF0">
    <property type="entry name" value="L-CYSTINE TRANSPORT SYSTEM PERMEASE PROTEIN TCYL"/>
    <property type="match status" value="1"/>
</dbReference>
<comment type="caution">
    <text evidence="11">The sequence shown here is derived from an EMBL/GenBank/DDBJ whole genome shotgun (WGS) entry which is preliminary data.</text>
</comment>
<keyword evidence="3 9" id="KW-0813">Transport</keyword>
<keyword evidence="8 9" id="KW-0472">Membrane</keyword>
<evidence type="ECO:0000256" key="9">
    <source>
        <dbReference type="RuleBase" id="RU363032"/>
    </source>
</evidence>
<feature type="domain" description="ABC transmembrane type-1" evidence="10">
    <location>
        <begin position="19"/>
        <end position="207"/>
    </location>
</feature>
<feature type="transmembrane region" description="Helical" evidence="9">
    <location>
        <begin position="188"/>
        <end position="210"/>
    </location>
</feature>
<dbReference type="SUPFAM" id="SSF161098">
    <property type="entry name" value="MetI-like"/>
    <property type="match status" value="1"/>
</dbReference>
<dbReference type="GO" id="GO:0022857">
    <property type="term" value="F:transmembrane transporter activity"/>
    <property type="evidence" value="ECO:0007669"/>
    <property type="project" value="InterPro"/>
</dbReference>
<dbReference type="AlphaFoldDB" id="A0A2S5GQJ0"/>
<dbReference type="Gene3D" id="1.10.3720.10">
    <property type="entry name" value="MetI-like"/>
    <property type="match status" value="1"/>
</dbReference>
<gene>
    <name evidence="11" type="primary">ehuC</name>
    <name evidence="11" type="ORF">C4E15_17925</name>
</gene>
<dbReference type="InterPro" id="IPR000515">
    <property type="entry name" value="MetI-like"/>
</dbReference>
<evidence type="ECO:0000256" key="2">
    <source>
        <dbReference type="ARBA" id="ARBA00010072"/>
    </source>
</evidence>
<evidence type="ECO:0000256" key="6">
    <source>
        <dbReference type="ARBA" id="ARBA00022970"/>
    </source>
</evidence>
<dbReference type="GO" id="GO:0006865">
    <property type="term" value="P:amino acid transport"/>
    <property type="evidence" value="ECO:0007669"/>
    <property type="project" value="UniProtKB-KW"/>
</dbReference>
<comment type="subcellular location">
    <subcellularLocation>
        <location evidence="1">Cell inner membrane</location>
        <topology evidence="1">Multi-pass membrane protein</topology>
    </subcellularLocation>
    <subcellularLocation>
        <location evidence="9">Cell membrane</location>
        <topology evidence="9">Multi-pass membrane protein</topology>
    </subcellularLocation>
</comment>
<dbReference type="Proteomes" id="UP000239990">
    <property type="component" value="Unassembled WGS sequence"/>
</dbReference>
<evidence type="ECO:0000256" key="3">
    <source>
        <dbReference type="ARBA" id="ARBA00022448"/>
    </source>
</evidence>
<organism evidence="11 12">
    <name type="scientific">Achromobacter spanius</name>
    <dbReference type="NCBI Taxonomy" id="217203"/>
    <lineage>
        <taxon>Bacteria</taxon>
        <taxon>Pseudomonadati</taxon>
        <taxon>Pseudomonadota</taxon>
        <taxon>Betaproteobacteria</taxon>
        <taxon>Burkholderiales</taxon>
        <taxon>Alcaligenaceae</taxon>
        <taxon>Achromobacter</taxon>
    </lineage>
</organism>
<dbReference type="GO" id="GO:0043190">
    <property type="term" value="C:ATP-binding cassette (ABC) transporter complex"/>
    <property type="evidence" value="ECO:0007669"/>
    <property type="project" value="InterPro"/>
</dbReference>
<evidence type="ECO:0000256" key="4">
    <source>
        <dbReference type="ARBA" id="ARBA00022475"/>
    </source>
</evidence>
<evidence type="ECO:0000259" key="10">
    <source>
        <dbReference type="PROSITE" id="PS50928"/>
    </source>
</evidence>
<protein>
    <submittedName>
        <fullName evidence="11">Ectoine/hydroxyectoine ABC transporter permease subunit EhuC</fullName>
    </submittedName>
</protein>
<keyword evidence="5 9" id="KW-0812">Transmembrane</keyword>
<keyword evidence="4" id="KW-1003">Cell membrane</keyword>
<dbReference type="Pfam" id="PF00528">
    <property type="entry name" value="BPD_transp_1"/>
    <property type="match status" value="1"/>
</dbReference>
<evidence type="ECO:0000313" key="11">
    <source>
        <dbReference type="EMBL" id="PPA75208.1"/>
    </source>
</evidence>
<name>A0A2S5GQJ0_9BURK</name>
<keyword evidence="6" id="KW-0029">Amino-acid transport</keyword>
<evidence type="ECO:0000256" key="7">
    <source>
        <dbReference type="ARBA" id="ARBA00022989"/>
    </source>
</evidence>
<dbReference type="EMBL" id="PREU01000007">
    <property type="protein sequence ID" value="PPA75208.1"/>
    <property type="molecule type" value="Genomic_DNA"/>
</dbReference>
<evidence type="ECO:0000256" key="8">
    <source>
        <dbReference type="ARBA" id="ARBA00023136"/>
    </source>
</evidence>
<evidence type="ECO:0000256" key="1">
    <source>
        <dbReference type="ARBA" id="ARBA00004429"/>
    </source>
</evidence>
<sequence>MQVVSEHIATLVPPLLEGLVVTLQIMGGAVVLAVPLALASGIGRLSPVRPLRWLSSVYVEVFRGTSALVQLFWFYFVLPLFGVQLPAMLVGIVVLALNAGAYGAEVVRGAIRAVPPGQREAGVALNLTRAQILRRIVVPQAIPAMLPPAGNLLIELMKNTALVSLITITDLTFRGQLLRSETLRTTEIFTLMLLMYFAVALVITAGVRALERRVRVR</sequence>
<dbReference type="InterPro" id="IPR043429">
    <property type="entry name" value="ArtM/GltK/GlnP/TcyL/YhdX-like"/>
</dbReference>